<dbReference type="PANTHER" id="PTHR31992:SF289">
    <property type="entry name" value="DOF ZINC FINGER PROTEIN"/>
    <property type="match status" value="1"/>
</dbReference>
<evidence type="ECO:0000256" key="8">
    <source>
        <dbReference type="PROSITE-ProRule" id="PRU00071"/>
    </source>
</evidence>
<dbReference type="GO" id="GO:0005634">
    <property type="term" value="C:nucleus"/>
    <property type="evidence" value="ECO:0007669"/>
    <property type="project" value="UniProtKB-SubCell"/>
</dbReference>
<accession>A0ABD3A872</accession>
<gene>
    <name evidence="12" type="ORF">ACH5RR_011391</name>
</gene>
<dbReference type="InterPro" id="IPR045174">
    <property type="entry name" value="Dof"/>
</dbReference>
<dbReference type="Pfam" id="PF02701">
    <property type="entry name" value="Zn_ribbon_Dof"/>
    <property type="match status" value="1"/>
</dbReference>
<keyword evidence="4 9" id="KW-0805">Transcription regulation</keyword>
<dbReference type="GO" id="GO:0003700">
    <property type="term" value="F:DNA-binding transcription factor activity"/>
    <property type="evidence" value="ECO:0007669"/>
    <property type="project" value="UniProtKB-UniRule"/>
</dbReference>
<evidence type="ECO:0000256" key="1">
    <source>
        <dbReference type="ARBA" id="ARBA00022723"/>
    </source>
</evidence>
<evidence type="ECO:0000256" key="3">
    <source>
        <dbReference type="ARBA" id="ARBA00022833"/>
    </source>
</evidence>
<evidence type="ECO:0000259" key="11">
    <source>
        <dbReference type="PROSITE" id="PS50884"/>
    </source>
</evidence>
<dbReference type="InterPro" id="IPR003851">
    <property type="entry name" value="Znf_Dof"/>
</dbReference>
<dbReference type="AlphaFoldDB" id="A0ABD3A872"/>
<dbReference type="PROSITE" id="PS01361">
    <property type="entry name" value="ZF_DOF_1"/>
    <property type="match status" value="1"/>
</dbReference>
<evidence type="ECO:0000256" key="4">
    <source>
        <dbReference type="ARBA" id="ARBA00023015"/>
    </source>
</evidence>
<dbReference type="PANTHER" id="PTHR31992">
    <property type="entry name" value="DOF ZINC FINGER PROTEIN DOF1.4-RELATED"/>
    <property type="match status" value="1"/>
</dbReference>
<keyword evidence="5 8" id="KW-0238">DNA-binding</keyword>
<comment type="function">
    <text evidence="9">Transcription factor that binds specifically to a 5'-AA[AG]G-3' consensus core sequence.</text>
</comment>
<proteinExistence type="predicted"/>
<dbReference type="Proteomes" id="UP001630127">
    <property type="component" value="Unassembled WGS sequence"/>
</dbReference>
<keyword evidence="3 9" id="KW-0862">Zinc</keyword>
<keyword evidence="2 8" id="KW-0863">Zinc-finger</keyword>
<feature type="region of interest" description="Disordered" evidence="10">
    <location>
        <begin position="20"/>
        <end position="44"/>
    </location>
</feature>
<sequence length="295" mass="31571">MMQELLGEAAAELIGGERSKNISSPSLSSSTVTTPTTNSSTSETLRCPRCDSINTKFCYYNNYNLTQPRHFCKTCLRYWTKGGALRNVPIGGGCRKNKATTSSVIKSSAAGKFKTITIASSDTVKLSGFMSGFEHKLPSSSNPISWASPQNSRLLSLLSANQNPNPEPISNLLSNSLTVKEEADMHGSHVLELDSVGLQIPPIGIISSSGFVLGGDEWQSTGVQDFYQRLRSSSASYYPDHAPPVGAGNVVSSCSSSSSLTILDSGPIATEAEYAYWNPILSWSDHLPTTNGAYP</sequence>
<evidence type="ECO:0000313" key="12">
    <source>
        <dbReference type="EMBL" id="KAL3526735.1"/>
    </source>
</evidence>
<dbReference type="PROSITE" id="PS50884">
    <property type="entry name" value="ZF_DOF_2"/>
    <property type="match status" value="1"/>
</dbReference>
<feature type="compositionally biased region" description="Low complexity" evidence="10">
    <location>
        <begin position="23"/>
        <end position="44"/>
    </location>
</feature>
<keyword evidence="13" id="KW-1185">Reference proteome</keyword>
<protein>
    <recommendedName>
        <fullName evidence="9">Dof zinc finger protein</fullName>
    </recommendedName>
</protein>
<evidence type="ECO:0000256" key="10">
    <source>
        <dbReference type="SAM" id="MobiDB-lite"/>
    </source>
</evidence>
<evidence type="ECO:0000256" key="7">
    <source>
        <dbReference type="ARBA" id="ARBA00023242"/>
    </source>
</evidence>
<evidence type="ECO:0000313" key="13">
    <source>
        <dbReference type="Proteomes" id="UP001630127"/>
    </source>
</evidence>
<name>A0ABD3A872_9GENT</name>
<dbReference type="EMBL" id="JBJUIK010000005">
    <property type="protein sequence ID" value="KAL3526735.1"/>
    <property type="molecule type" value="Genomic_DNA"/>
</dbReference>
<evidence type="ECO:0000256" key="2">
    <source>
        <dbReference type="ARBA" id="ARBA00022771"/>
    </source>
</evidence>
<keyword evidence="1 9" id="KW-0479">Metal-binding</keyword>
<comment type="subcellular location">
    <subcellularLocation>
        <location evidence="8 9">Nucleus</location>
    </subcellularLocation>
</comment>
<evidence type="ECO:0000256" key="6">
    <source>
        <dbReference type="ARBA" id="ARBA00023163"/>
    </source>
</evidence>
<dbReference type="GO" id="GO:0008270">
    <property type="term" value="F:zinc ion binding"/>
    <property type="evidence" value="ECO:0007669"/>
    <property type="project" value="UniProtKB-KW"/>
</dbReference>
<reference evidence="12 13" key="1">
    <citation type="submission" date="2024-11" db="EMBL/GenBank/DDBJ databases">
        <title>A near-complete genome assembly of Cinchona calisaya.</title>
        <authorList>
            <person name="Lian D.C."/>
            <person name="Zhao X.W."/>
            <person name="Wei L."/>
        </authorList>
    </citation>
    <scope>NUCLEOTIDE SEQUENCE [LARGE SCALE GENOMIC DNA]</scope>
    <source>
        <tissue evidence="12">Nenye</tissue>
    </source>
</reference>
<organism evidence="12 13">
    <name type="scientific">Cinchona calisaya</name>
    <dbReference type="NCBI Taxonomy" id="153742"/>
    <lineage>
        <taxon>Eukaryota</taxon>
        <taxon>Viridiplantae</taxon>
        <taxon>Streptophyta</taxon>
        <taxon>Embryophyta</taxon>
        <taxon>Tracheophyta</taxon>
        <taxon>Spermatophyta</taxon>
        <taxon>Magnoliopsida</taxon>
        <taxon>eudicotyledons</taxon>
        <taxon>Gunneridae</taxon>
        <taxon>Pentapetalae</taxon>
        <taxon>asterids</taxon>
        <taxon>lamiids</taxon>
        <taxon>Gentianales</taxon>
        <taxon>Rubiaceae</taxon>
        <taxon>Cinchonoideae</taxon>
        <taxon>Cinchoneae</taxon>
        <taxon>Cinchona</taxon>
    </lineage>
</organism>
<keyword evidence="7 8" id="KW-0539">Nucleus</keyword>
<keyword evidence="6 9" id="KW-0804">Transcription</keyword>
<evidence type="ECO:0000256" key="9">
    <source>
        <dbReference type="RuleBase" id="RU369094"/>
    </source>
</evidence>
<comment type="caution">
    <text evidence="12">The sequence shown here is derived from an EMBL/GenBank/DDBJ whole genome shotgun (WGS) entry which is preliminary data.</text>
</comment>
<feature type="domain" description="Dof-type" evidence="11">
    <location>
        <begin position="45"/>
        <end position="99"/>
    </location>
</feature>
<evidence type="ECO:0000256" key="5">
    <source>
        <dbReference type="ARBA" id="ARBA00023125"/>
    </source>
</evidence>
<dbReference type="GO" id="GO:0003677">
    <property type="term" value="F:DNA binding"/>
    <property type="evidence" value="ECO:0007669"/>
    <property type="project" value="UniProtKB-UniRule"/>
</dbReference>